<dbReference type="STRING" id="4540.A0A3L6SY91"/>
<evidence type="ECO:0000313" key="4">
    <source>
        <dbReference type="Proteomes" id="UP000275267"/>
    </source>
</evidence>
<dbReference type="Proteomes" id="UP000275267">
    <property type="component" value="Unassembled WGS sequence"/>
</dbReference>
<gene>
    <name evidence="3" type="ORF">C2845_PM05G01020</name>
</gene>
<name>A0A3L6SY91_PANMI</name>
<dbReference type="AlphaFoldDB" id="A0A3L6SY91"/>
<accession>A0A3L6SY91</accession>
<evidence type="ECO:0000256" key="1">
    <source>
        <dbReference type="SAM" id="MobiDB-lite"/>
    </source>
</evidence>
<evidence type="ECO:0000313" key="3">
    <source>
        <dbReference type="EMBL" id="RLN29442.1"/>
    </source>
</evidence>
<keyword evidence="4" id="KW-1185">Reference proteome</keyword>
<organism evidence="3 4">
    <name type="scientific">Panicum miliaceum</name>
    <name type="common">Proso millet</name>
    <name type="synonym">Broomcorn millet</name>
    <dbReference type="NCBI Taxonomy" id="4540"/>
    <lineage>
        <taxon>Eukaryota</taxon>
        <taxon>Viridiplantae</taxon>
        <taxon>Streptophyta</taxon>
        <taxon>Embryophyta</taxon>
        <taxon>Tracheophyta</taxon>
        <taxon>Spermatophyta</taxon>
        <taxon>Magnoliopsida</taxon>
        <taxon>Liliopsida</taxon>
        <taxon>Poales</taxon>
        <taxon>Poaceae</taxon>
        <taxon>PACMAD clade</taxon>
        <taxon>Panicoideae</taxon>
        <taxon>Panicodae</taxon>
        <taxon>Paniceae</taxon>
        <taxon>Panicinae</taxon>
        <taxon>Panicum</taxon>
        <taxon>Panicum sect. Panicum</taxon>
    </lineage>
</organism>
<feature type="region of interest" description="Disordered" evidence="1">
    <location>
        <begin position="220"/>
        <end position="241"/>
    </location>
</feature>
<dbReference type="PANTHER" id="PTHR31373">
    <property type="entry name" value="OS06G0652100 PROTEIN"/>
    <property type="match status" value="1"/>
</dbReference>
<reference evidence="4" key="1">
    <citation type="journal article" date="2019" name="Nat. Commun.">
        <title>The genome of broomcorn millet.</title>
        <authorList>
            <person name="Zou C."/>
            <person name="Miki D."/>
            <person name="Li D."/>
            <person name="Tang Q."/>
            <person name="Xiao L."/>
            <person name="Rajput S."/>
            <person name="Deng P."/>
            <person name="Jia W."/>
            <person name="Huang R."/>
            <person name="Zhang M."/>
            <person name="Sun Y."/>
            <person name="Hu J."/>
            <person name="Fu X."/>
            <person name="Schnable P.S."/>
            <person name="Li F."/>
            <person name="Zhang H."/>
            <person name="Feng B."/>
            <person name="Zhu X."/>
            <person name="Liu R."/>
            <person name="Schnable J.C."/>
            <person name="Zhu J.-K."/>
            <person name="Zhang H."/>
        </authorList>
    </citation>
    <scope>NUCLEOTIDE SEQUENCE [LARGE SCALE GENOMIC DNA]</scope>
</reference>
<feature type="domain" description="DUF2828" evidence="2">
    <location>
        <begin position="118"/>
        <end position="204"/>
    </location>
</feature>
<feature type="compositionally biased region" description="Low complexity" evidence="1">
    <location>
        <begin position="66"/>
        <end position="77"/>
    </location>
</feature>
<feature type="region of interest" description="Disordered" evidence="1">
    <location>
        <begin position="26"/>
        <end position="77"/>
    </location>
</feature>
<proteinExistence type="predicted"/>
<evidence type="ECO:0000259" key="2">
    <source>
        <dbReference type="Pfam" id="PF11443"/>
    </source>
</evidence>
<comment type="caution">
    <text evidence="3">The sequence shown here is derived from an EMBL/GenBank/DDBJ whole genome shotgun (WGS) entry which is preliminary data.</text>
</comment>
<dbReference type="EMBL" id="PQIB02000003">
    <property type="protein sequence ID" value="RLN29442.1"/>
    <property type="molecule type" value="Genomic_DNA"/>
</dbReference>
<dbReference type="InterPro" id="IPR058580">
    <property type="entry name" value="DUF2828"/>
</dbReference>
<sequence length="289" mass="29647">MLVLMLRLPALHEEVTVEFEEMEGAVDVPGLPPVPRPKSSSGRGGGGDGVAPPVASTGAPPQDLVPSPGASAARSGASSLGPATAVAAAAAPTGEEFLDLIDASINKLLAPAAGLGGKALLAAAWEADPATALHLVANLRGVRGSGKSDREGFYVATLWPHARHLHTLVLNDAPVAAFGYLKDLPELLHRVVHGGASTRTPGKKARLASRGGEFVGRRGRGCRVGSRRPHRRANANPAPCVGSTKEHVAAILERDRGLTAAAAAAQPARRTLGRWVGVAAREREGGGRD</sequence>
<feature type="compositionally biased region" description="Basic residues" evidence="1">
    <location>
        <begin position="220"/>
        <end position="233"/>
    </location>
</feature>
<dbReference type="OrthoDB" id="783966at2759"/>
<dbReference type="PANTHER" id="PTHR31373:SF25">
    <property type="entry name" value="OS02G0179600 PROTEIN"/>
    <property type="match status" value="1"/>
</dbReference>
<protein>
    <recommendedName>
        <fullName evidence="2">DUF2828 domain-containing protein</fullName>
    </recommendedName>
</protein>
<dbReference type="InterPro" id="IPR011205">
    <property type="entry name" value="UCP015417_vWA"/>
</dbReference>
<dbReference type="Pfam" id="PF11443">
    <property type="entry name" value="DUF2828"/>
    <property type="match status" value="1"/>
</dbReference>